<evidence type="ECO:0000259" key="3">
    <source>
        <dbReference type="Pfam" id="PF00465"/>
    </source>
</evidence>
<reference evidence="4" key="1">
    <citation type="submission" date="2018-05" db="EMBL/GenBank/DDBJ databases">
        <authorList>
            <person name="Lanie J.A."/>
            <person name="Ng W.-L."/>
            <person name="Kazmierczak K.M."/>
            <person name="Andrzejewski T.M."/>
            <person name="Davidsen T.M."/>
            <person name="Wayne K.J."/>
            <person name="Tettelin H."/>
            <person name="Glass J.I."/>
            <person name="Rusch D."/>
            <person name="Podicherti R."/>
            <person name="Tsui H.-C.T."/>
            <person name="Winkler M.E."/>
        </authorList>
    </citation>
    <scope>NUCLEOTIDE SEQUENCE</scope>
</reference>
<dbReference type="PANTHER" id="PTHR11496:SF102">
    <property type="entry name" value="ALCOHOL DEHYDROGENASE 4"/>
    <property type="match status" value="1"/>
</dbReference>
<evidence type="ECO:0000256" key="1">
    <source>
        <dbReference type="ARBA" id="ARBA00007358"/>
    </source>
</evidence>
<dbReference type="SUPFAM" id="SSF56796">
    <property type="entry name" value="Dehydroquinate synthase-like"/>
    <property type="match status" value="1"/>
</dbReference>
<dbReference type="Pfam" id="PF00465">
    <property type="entry name" value="Fe-ADH"/>
    <property type="match status" value="1"/>
</dbReference>
<name>A0A383A9D8_9ZZZZ</name>
<dbReference type="EMBL" id="UINC01189820">
    <property type="protein sequence ID" value="SVE03678.1"/>
    <property type="molecule type" value="Genomic_DNA"/>
</dbReference>
<proteinExistence type="inferred from homology"/>
<dbReference type="CDD" id="cd08551">
    <property type="entry name" value="Fe-ADH"/>
    <property type="match status" value="1"/>
</dbReference>
<dbReference type="FunFam" id="3.40.50.1970:FF:000003">
    <property type="entry name" value="Alcohol dehydrogenase, iron-containing"/>
    <property type="match status" value="1"/>
</dbReference>
<dbReference type="InterPro" id="IPR001670">
    <property type="entry name" value="ADH_Fe/GldA"/>
</dbReference>
<keyword evidence="2" id="KW-0560">Oxidoreductase</keyword>
<sequence length="205" mass="21293">MSQPEQKLLLENHPHLRLVFGDGSVAQVGELARELGATKALLVTDPGIVVAGHSARVNDLLESAGIGVTVFDRSKENPTTACVDDCVSMARDAGIDFIIGLGGGSSMDTAKGCNFILTNGGEMKDYWGIGKASEPMLPSIMIPTTAGTGSECQSFALISDNATHQKMACGDPKAMAKVAILDPELTLSQPPRVTACTGIDAIAHA</sequence>
<dbReference type="InterPro" id="IPR039697">
    <property type="entry name" value="Alcohol_dehydrogenase_Fe"/>
</dbReference>
<dbReference type="AlphaFoldDB" id="A0A383A9D8"/>
<protein>
    <recommendedName>
        <fullName evidence="3">Alcohol dehydrogenase iron-type/glycerol dehydrogenase GldA domain-containing protein</fullName>
    </recommendedName>
</protein>
<evidence type="ECO:0000313" key="4">
    <source>
        <dbReference type="EMBL" id="SVE03678.1"/>
    </source>
</evidence>
<gene>
    <name evidence="4" type="ORF">METZ01_LOCUS456532</name>
</gene>
<organism evidence="4">
    <name type="scientific">marine metagenome</name>
    <dbReference type="NCBI Taxonomy" id="408172"/>
    <lineage>
        <taxon>unclassified sequences</taxon>
        <taxon>metagenomes</taxon>
        <taxon>ecological metagenomes</taxon>
    </lineage>
</organism>
<evidence type="ECO:0000256" key="2">
    <source>
        <dbReference type="ARBA" id="ARBA00023002"/>
    </source>
</evidence>
<comment type="similarity">
    <text evidence="1">Belongs to the iron-containing alcohol dehydrogenase family.</text>
</comment>
<feature type="domain" description="Alcohol dehydrogenase iron-type/glycerol dehydrogenase GldA" evidence="3">
    <location>
        <begin position="17"/>
        <end position="183"/>
    </location>
</feature>
<dbReference type="PANTHER" id="PTHR11496">
    <property type="entry name" value="ALCOHOL DEHYDROGENASE"/>
    <property type="match status" value="1"/>
</dbReference>
<accession>A0A383A9D8</accession>
<feature type="non-terminal residue" evidence="4">
    <location>
        <position position="205"/>
    </location>
</feature>
<dbReference type="GO" id="GO:0046872">
    <property type="term" value="F:metal ion binding"/>
    <property type="evidence" value="ECO:0007669"/>
    <property type="project" value="InterPro"/>
</dbReference>
<dbReference type="Gene3D" id="3.40.50.1970">
    <property type="match status" value="1"/>
</dbReference>
<dbReference type="GO" id="GO:0004022">
    <property type="term" value="F:alcohol dehydrogenase (NAD+) activity"/>
    <property type="evidence" value="ECO:0007669"/>
    <property type="project" value="TreeGrafter"/>
</dbReference>